<keyword evidence="2" id="KW-1185">Reference proteome</keyword>
<dbReference type="EMBL" id="BQKE01000012">
    <property type="protein sequence ID" value="GJM65059.1"/>
    <property type="molecule type" value="Genomic_DNA"/>
</dbReference>
<proteinExistence type="predicted"/>
<evidence type="ECO:0000313" key="1">
    <source>
        <dbReference type="EMBL" id="GJM65059.1"/>
    </source>
</evidence>
<protein>
    <submittedName>
        <fullName evidence="1">Uncharacterized protein</fullName>
    </submittedName>
</protein>
<reference evidence="1 2" key="1">
    <citation type="submission" date="2021-12" db="EMBL/GenBank/DDBJ databases">
        <title>Genome sequencing of bacteria with rrn-lacking chromosome and rrn-plasmid.</title>
        <authorList>
            <person name="Anda M."/>
            <person name="Iwasaki W."/>
        </authorList>
    </citation>
    <scope>NUCLEOTIDE SEQUENCE [LARGE SCALE GENOMIC DNA]</scope>
    <source>
        <strain evidence="1 2">NBRC 15940</strain>
    </source>
</reference>
<comment type="caution">
    <text evidence="1">The sequence shown here is derived from an EMBL/GenBank/DDBJ whole genome shotgun (WGS) entry which is preliminary data.</text>
</comment>
<dbReference type="Proteomes" id="UP001310022">
    <property type="component" value="Unassembled WGS sequence"/>
</dbReference>
<accession>A0AAN4W569</accession>
<evidence type="ECO:0000313" key="2">
    <source>
        <dbReference type="Proteomes" id="UP001310022"/>
    </source>
</evidence>
<name>A0AAN4W569_9BACT</name>
<sequence>MNRTGVRKSIDKEKPNSYRYWAPKLNLLMTPENALGL</sequence>
<organism evidence="1 2">
    <name type="scientific">Persicobacter diffluens</name>
    <dbReference type="NCBI Taxonomy" id="981"/>
    <lineage>
        <taxon>Bacteria</taxon>
        <taxon>Pseudomonadati</taxon>
        <taxon>Bacteroidota</taxon>
        <taxon>Cytophagia</taxon>
        <taxon>Cytophagales</taxon>
        <taxon>Persicobacteraceae</taxon>
        <taxon>Persicobacter</taxon>
    </lineage>
</organism>
<gene>
    <name evidence="1" type="ORF">PEDI_56110</name>
</gene>
<dbReference type="AlphaFoldDB" id="A0AAN4W569"/>